<sequence>MSLGGVSVRSEGVSSRPSTRVLWKILILAVLSITAALAVALVYPAISSNRYIFDFTLTQGNASRRIVGIRAVILAVIFAVPIAWSIFGFSKVNNWLHRQRYWIGLILVAGAVVLNISGSSLNMWHVFFGGDTSENIVFGEPRLIRSDEWVVNTPLNYSQRYNNYGYFSDIAGGHGMDMFIVKDTPVWTFAEIFRPFHWGYLIFGSSRGLAFYWAARTAVLFLAAYEFLLIFTKGNRVWSCFSALLITFAPLVQWWYAVNSLPEMLIAMFISLCALEKFLTTHDSKRRLLWVTVIYWCAGMFILSLYPAWQIPVAFVLLFLAIHQIAQRWGSIAITKRDVMSILVVGVVFLAILGTVFVLSKQTIIDTMNTVYPGSRKSHGGGMTWSSLFGGIATLLLPFKEYSGTSNPSEVSLFVDLFPLGILLTIANMVNKKRWDWFGLALIALDVVFIVYSRIGFPVWLAQMALLSSVTSVRVTVGISIINILLLVRSVSQFDWHASILTSASAVIGYIALCVFGAKGSFPMAAGQGEYVTPKYMVIVGITACLLAMAVMFRKYLVRILCIVLSLTFIVISGASVNPVQYSDKALTQTQAMRTLVDINNQDPGMWMTEHNLISQSLAANGLQTFNTVNVTPNWSAWEYMDPKGEYKHIYNRYAFVLVDLVATSQSVEAPFEKGDADDQLKVTMTLEQANHLHIKYYVTGADLDGMSDGSRKLERIARAGDLLYVYKMVDIN</sequence>
<feature type="transmembrane region" description="Helical" evidence="1">
    <location>
        <begin position="534"/>
        <end position="553"/>
    </location>
</feature>
<evidence type="ECO:0000313" key="5">
    <source>
        <dbReference type="Proteomes" id="UP000029080"/>
    </source>
</evidence>
<feature type="domain" description="DUF7657" evidence="3">
    <location>
        <begin position="99"/>
        <end position="492"/>
    </location>
</feature>
<dbReference type="Proteomes" id="UP000029080">
    <property type="component" value="Unassembled WGS sequence"/>
</dbReference>
<feature type="domain" description="DUF7654" evidence="2">
    <location>
        <begin position="587"/>
        <end position="730"/>
    </location>
</feature>
<feature type="transmembrane region" description="Helical" evidence="1">
    <location>
        <begin position="380"/>
        <end position="399"/>
    </location>
</feature>
<feature type="transmembrane region" description="Helical" evidence="1">
    <location>
        <begin position="210"/>
        <end position="231"/>
    </location>
</feature>
<feature type="transmembrane region" description="Helical" evidence="1">
    <location>
        <begin position="101"/>
        <end position="121"/>
    </location>
</feature>
<feature type="transmembrane region" description="Helical" evidence="1">
    <location>
        <begin position="411"/>
        <end position="430"/>
    </location>
</feature>
<comment type="caution">
    <text evidence="4">The sequence shown here is derived from an EMBL/GenBank/DDBJ whole genome shotgun (WGS) entry which is preliminary data.</text>
</comment>
<name>A0A087EI27_9BIFI</name>
<reference evidence="4 5" key="1">
    <citation type="submission" date="2014-03" db="EMBL/GenBank/DDBJ databases">
        <title>Genomics of Bifidobacteria.</title>
        <authorList>
            <person name="Ventura M."/>
            <person name="Milani C."/>
            <person name="Lugli G.A."/>
        </authorList>
    </citation>
    <scope>NUCLEOTIDE SEQUENCE [LARGE SCALE GENOMIC DNA]</scope>
    <source>
        <strain evidence="4 5">JCM 13495</strain>
    </source>
</reference>
<feature type="transmembrane region" description="Helical" evidence="1">
    <location>
        <begin position="437"/>
        <end position="455"/>
    </location>
</feature>
<keyword evidence="1" id="KW-0472">Membrane</keyword>
<feature type="transmembrane region" description="Helical" evidence="1">
    <location>
        <begin position="560"/>
        <end position="577"/>
    </location>
</feature>
<feature type="transmembrane region" description="Helical" evidence="1">
    <location>
        <begin position="238"/>
        <end position="258"/>
    </location>
</feature>
<dbReference type="Pfam" id="PF24672">
    <property type="entry name" value="DUF7654"/>
    <property type="match status" value="1"/>
</dbReference>
<accession>A0A087EI27</accession>
<dbReference type="Pfam" id="PF24677">
    <property type="entry name" value="DUF7657"/>
    <property type="match status" value="1"/>
</dbReference>
<feature type="transmembrane region" description="Helical" evidence="1">
    <location>
        <begin position="500"/>
        <end position="522"/>
    </location>
</feature>
<feature type="transmembrane region" description="Helical" evidence="1">
    <location>
        <begin position="339"/>
        <end position="359"/>
    </location>
</feature>
<evidence type="ECO:0000256" key="1">
    <source>
        <dbReference type="SAM" id="Phobius"/>
    </source>
</evidence>
<dbReference type="EMBL" id="JGZU01000004">
    <property type="protein sequence ID" value="KFJ07428.1"/>
    <property type="molecule type" value="Genomic_DNA"/>
</dbReference>
<keyword evidence="5" id="KW-1185">Reference proteome</keyword>
<dbReference type="RefSeq" id="WP_051264357.1">
    <property type="nucleotide sequence ID" value="NZ_JGZU01000004.1"/>
</dbReference>
<keyword evidence="1" id="KW-0812">Transmembrane</keyword>
<dbReference type="AlphaFoldDB" id="A0A087EI27"/>
<dbReference type="InterPro" id="IPR056071">
    <property type="entry name" value="DUF7654"/>
</dbReference>
<feature type="transmembrane region" description="Helical" evidence="1">
    <location>
        <begin position="461"/>
        <end position="488"/>
    </location>
</feature>
<dbReference type="eggNOG" id="ENOG502Z7Q8">
    <property type="taxonomic scope" value="Bacteria"/>
</dbReference>
<dbReference type="STRING" id="356829.BITS_0664"/>
<organism evidence="4 5">
    <name type="scientific">Bifidobacterium tsurumiense</name>
    <dbReference type="NCBI Taxonomy" id="356829"/>
    <lineage>
        <taxon>Bacteria</taxon>
        <taxon>Bacillati</taxon>
        <taxon>Actinomycetota</taxon>
        <taxon>Actinomycetes</taxon>
        <taxon>Bifidobacteriales</taxon>
        <taxon>Bifidobacteriaceae</taxon>
        <taxon>Bifidobacterium</taxon>
    </lineage>
</organism>
<feature type="transmembrane region" description="Helical" evidence="1">
    <location>
        <begin position="21"/>
        <end position="46"/>
    </location>
</feature>
<evidence type="ECO:0000259" key="2">
    <source>
        <dbReference type="Pfam" id="PF24672"/>
    </source>
</evidence>
<feature type="transmembrane region" description="Helical" evidence="1">
    <location>
        <begin position="66"/>
        <end position="89"/>
    </location>
</feature>
<evidence type="ECO:0000313" key="4">
    <source>
        <dbReference type="EMBL" id="KFJ07428.1"/>
    </source>
</evidence>
<dbReference type="OrthoDB" id="3176622at2"/>
<gene>
    <name evidence="4" type="ORF">BITS_0664</name>
</gene>
<feature type="transmembrane region" description="Helical" evidence="1">
    <location>
        <begin position="288"/>
        <end position="309"/>
    </location>
</feature>
<proteinExistence type="predicted"/>
<protein>
    <submittedName>
        <fullName evidence="4">Putative membrane protein</fullName>
    </submittedName>
</protein>
<keyword evidence="1" id="KW-1133">Transmembrane helix</keyword>
<dbReference type="InterPro" id="IPR056074">
    <property type="entry name" value="DUF7657"/>
</dbReference>
<evidence type="ECO:0000259" key="3">
    <source>
        <dbReference type="Pfam" id="PF24677"/>
    </source>
</evidence>